<comment type="caution">
    <text evidence="11">The sequence shown here is derived from an EMBL/GenBank/DDBJ whole genome shotgun (WGS) entry which is preliminary data.</text>
</comment>
<evidence type="ECO:0000259" key="10">
    <source>
        <dbReference type="PROSITE" id="PS50157"/>
    </source>
</evidence>
<dbReference type="OrthoDB" id="6077919at2759"/>
<dbReference type="SMART" id="SM00355">
    <property type="entry name" value="ZnF_C2H2"/>
    <property type="match status" value="1"/>
</dbReference>
<keyword evidence="12" id="KW-1185">Reference proteome</keyword>
<dbReference type="SUPFAM" id="SSF57667">
    <property type="entry name" value="beta-beta-alpha zinc fingers"/>
    <property type="match status" value="1"/>
</dbReference>
<dbReference type="InterPro" id="IPR013087">
    <property type="entry name" value="Znf_C2H2_type"/>
</dbReference>
<evidence type="ECO:0000256" key="1">
    <source>
        <dbReference type="ARBA" id="ARBA00004123"/>
    </source>
</evidence>
<feature type="compositionally biased region" description="Polar residues" evidence="9">
    <location>
        <begin position="559"/>
        <end position="577"/>
    </location>
</feature>
<dbReference type="GO" id="GO:0005634">
    <property type="term" value="C:nucleus"/>
    <property type="evidence" value="ECO:0007669"/>
    <property type="project" value="UniProtKB-SubCell"/>
</dbReference>
<dbReference type="Gene3D" id="3.30.160.60">
    <property type="entry name" value="Classic Zinc Finger"/>
    <property type="match status" value="1"/>
</dbReference>
<proteinExistence type="predicted"/>
<keyword evidence="5" id="KW-0862">Zinc</keyword>
<dbReference type="GO" id="GO:0008270">
    <property type="term" value="F:zinc ion binding"/>
    <property type="evidence" value="ECO:0007669"/>
    <property type="project" value="UniProtKB-KW"/>
</dbReference>
<feature type="region of interest" description="Disordered" evidence="9">
    <location>
        <begin position="171"/>
        <end position="209"/>
    </location>
</feature>
<feature type="region of interest" description="Disordered" evidence="9">
    <location>
        <begin position="554"/>
        <end position="577"/>
    </location>
</feature>
<feature type="compositionally biased region" description="Low complexity" evidence="9">
    <location>
        <begin position="609"/>
        <end position="631"/>
    </location>
</feature>
<evidence type="ECO:0000256" key="6">
    <source>
        <dbReference type="ARBA" id="ARBA00023125"/>
    </source>
</evidence>
<evidence type="ECO:0000313" key="11">
    <source>
        <dbReference type="EMBL" id="ELU39717.1"/>
    </source>
</evidence>
<reference evidence="11 12" key="1">
    <citation type="journal article" date="2013" name="Nat. Commun.">
        <title>The evolution and pathogenic mechanisms of the rice sheath blight pathogen.</title>
        <authorList>
            <person name="Zheng A."/>
            <person name="Lin R."/>
            <person name="Xu L."/>
            <person name="Qin P."/>
            <person name="Tang C."/>
            <person name="Ai P."/>
            <person name="Zhang D."/>
            <person name="Liu Y."/>
            <person name="Sun Z."/>
            <person name="Feng H."/>
            <person name="Wang Y."/>
            <person name="Chen Y."/>
            <person name="Liang X."/>
            <person name="Fu R."/>
            <person name="Li Q."/>
            <person name="Zhang J."/>
            <person name="Yu X."/>
            <person name="Xie Z."/>
            <person name="Ding L."/>
            <person name="Guan P."/>
            <person name="Tang J."/>
            <person name="Liang Y."/>
            <person name="Wang S."/>
            <person name="Deng Q."/>
            <person name="Li S."/>
            <person name="Zhu J."/>
            <person name="Wang L."/>
            <person name="Liu H."/>
            <person name="Li P."/>
        </authorList>
    </citation>
    <scope>NUCLEOTIDE SEQUENCE [LARGE SCALE GENOMIC DNA]</scope>
    <source>
        <strain evidence="12">AG-1 IA</strain>
    </source>
</reference>
<comment type="subcellular location">
    <subcellularLocation>
        <location evidence="1">Nucleus</location>
    </subcellularLocation>
</comment>
<feature type="domain" description="C2H2-type" evidence="10">
    <location>
        <begin position="807"/>
        <end position="834"/>
    </location>
</feature>
<feature type="compositionally biased region" description="Low complexity" evidence="9">
    <location>
        <begin position="368"/>
        <end position="386"/>
    </location>
</feature>
<feature type="region of interest" description="Disordered" evidence="9">
    <location>
        <begin position="871"/>
        <end position="894"/>
    </location>
</feature>
<feature type="region of interest" description="Disordered" evidence="9">
    <location>
        <begin position="596"/>
        <end position="640"/>
    </location>
</feature>
<evidence type="ECO:0000256" key="5">
    <source>
        <dbReference type="ARBA" id="ARBA00022833"/>
    </source>
</evidence>
<evidence type="ECO:0000256" key="9">
    <source>
        <dbReference type="SAM" id="MobiDB-lite"/>
    </source>
</evidence>
<evidence type="ECO:0000256" key="7">
    <source>
        <dbReference type="ARBA" id="ARBA00023242"/>
    </source>
</evidence>
<dbReference type="PROSITE" id="PS50157">
    <property type="entry name" value="ZINC_FINGER_C2H2_2"/>
    <property type="match status" value="1"/>
</dbReference>
<keyword evidence="4 8" id="KW-0863">Zinc-finger</keyword>
<dbReference type="PROSITE" id="PS00028">
    <property type="entry name" value="ZINC_FINGER_C2H2_1"/>
    <property type="match status" value="1"/>
</dbReference>
<keyword evidence="3" id="KW-0677">Repeat</keyword>
<keyword evidence="2" id="KW-0479">Metal-binding</keyword>
<evidence type="ECO:0000256" key="3">
    <source>
        <dbReference type="ARBA" id="ARBA00022737"/>
    </source>
</evidence>
<protein>
    <submittedName>
        <fullName evidence="11">Zf-C2H2 domain-containing protein</fullName>
    </submittedName>
</protein>
<organism evidence="11 12">
    <name type="scientific">Thanatephorus cucumeris (strain AG1-IA)</name>
    <name type="common">Rice sheath blight fungus</name>
    <name type="synonym">Rhizoctonia solani</name>
    <dbReference type="NCBI Taxonomy" id="983506"/>
    <lineage>
        <taxon>Eukaryota</taxon>
        <taxon>Fungi</taxon>
        <taxon>Dikarya</taxon>
        <taxon>Basidiomycota</taxon>
        <taxon>Agaricomycotina</taxon>
        <taxon>Agaricomycetes</taxon>
        <taxon>Cantharellales</taxon>
        <taxon>Ceratobasidiaceae</taxon>
        <taxon>Rhizoctonia</taxon>
        <taxon>Rhizoctonia solani AG-1</taxon>
    </lineage>
</organism>
<gene>
    <name evidence="11" type="ORF">AG1IA_06254</name>
</gene>
<dbReference type="FunFam" id="3.30.160.60:FF:000045">
    <property type="entry name" value="ZFP69 zinc finger protein B"/>
    <property type="match status" value="1"/>
</dbReference>
<feature type="region of interest" description="Disordered" evidence="9">
    <location>
        <begin position="674"/>
        <end position="750"/>
    </location>
</feature>
<evidence type="ECO:0000256" key="8">
    <source>
        <dbReference type="PROSITE-ProRule" id="PRU00042"/>
    </source>
</evidence>
<feature type="compositionally biased region" description="Pro residues" evidence="9">
    <location>
        <begin position="596"/>
        <end position="608"/>
    </location>
</feature>
<keyword evidence="6" id="KW-0238">DNA-binding</keyword>
<dbReference type="EMBL" id="AFRT01001640">
    <property type="protein sequence ID" value="ELU39717.1"/>
    <property type="molecule type" value="Genomic_DNA"/>
</dbReference>
<feature type="region of interest" description="Disordered" evidence="9">
    <location>
        <begin position="223"/>
        <end position="257"/>
    </location>
</feature>
<name>L8WSE5_THACA</name>
<dbReference type="GO" id="GO:0003677">
    <property type="term" value="F:DNA binding"/>
    <property type="evidence" value="ECO:0007669"/>
    <property type="project" value="UniProtKB-KW"/>
</dbReference>
<dbReference type="AlphaFoldDB" id="L8WSE5"/>
<feature type="region of interest" description="Disordered" evidence="9">
    <location>
        <begin position="278"/>
        <end position="299"/>
    </location>
</feature>
<dbReference type="STRING" id="983506.L8WSE5"/>
<feature type="region of interest" description="Disordered" evidence="9">
    <location>
        <begin position="335"/>
        <end position="453"/>
    </location>
</feature>
<keyword evidence="7" id="KW-0539">Nucleus</keyword>
<accession>L8WSE5</accession>
<evidence type="ECO:0000313" key="12">
    <source>
        <dbReference type="Proteomes" id="UP000011668"/>
    </source>
</evidence>
<dbReference type="InterPro" id="IPR036236">
    <property type="entry name" value="Znf_C2H2_sf"/>
</dbReference>
<evidence type="ECO:0000256" key="4">
    <source>
        <dbReference type="ARBA" id="ARBA00022771"/>
    </source>
</evidence>
<dbReference type="HOGENOM" id="CLU_315014_0_0_1"/>
<feature type="compositionally biased region" description="Low complexity" evidence="9">
    <location>
        <begin position="674"/>
        <end position="709"/>
    </location>
</feature>
<evidence type="ECO:0000256" key="2">
    <source>
        <dbReference type="ARBA" id="ARBA00022723"/>
    </source>
</evidence>
<feature type="compositionally biased region" description="Low complexity" evidence="9">
    <location>
        <begin position="178"/>
        <end position="190"/>
    </location>
</feature>
<dbReference type="Pfam" id="PF00096">
    <property type="entry name" value="zf-C2H2"/>
    <property type="match status" value="1"/>
</dbReference>
<dbReference type="Proteomes" id="UP000011668">
    <property type="component" value="Unassembled WGS sequence"/>
</dbReference>
<sequence>MGKRVTGTASGFQIRKLDQPAVHGLMRIGAPSTPCPHRPVRCLPFPLRRSIEAGPRQGSTLTPMDIKPRCLSHPYADPRTRHVPCLPQTNPTISDPLADYQSLLREVSTQSALSVHLLIGHSFFPPRAPAQPPFVVCSPASCRQHQHRRHRYVPGPDPECTCLTLTTIDDISRPPSPDALSSSTSSLSSILEDRSSCTSPGPIQLPRFPRLPAHSAFELSDLRTSLPSEPGPSKTPVFRSPRSTPLPVSRPMSPAVQLSPHMRPLTQRLRGLTVAVPEEENIKSEPESDSVPTSPASKGISEADLIGVIAPEIQGMSVPDMQLDAIRDEQMACTPTQLGPKSQPAWMEPELEPTTPTMRHSPSILGMASSPPSSLARAPLSSEAQSPMPPSSPPGMIYSSPQSKLSSPPAHEEEDSKSNVIKQSESDTEEESFEERRARRQAGKSGPYDAGSVRTRGGFGFSYAAGFPPLAPPLDPMLAQLAQQAERYGMKLQPEASRSQMLFQMAERQQAIEKLQREQEEDVARYQMGFRAGSGMGPASGLGVGMGLQQPGSGMGLQQPGSSMGLQSAGSGIGLQPSTSNWASFDLGVGPVPEFAPPLLPQLQPPVLPQSLSHTHSHSHSQPLSLSQPQQNMSYIPDTSSQESVDYTIYASPSPYPDLATADPGLYHSLSNSNLSPSRLTSSSLSPPGLTAASSATSASSPSDSIYLSSPPPSSLSAHTMSNFGSQDPRAGFASHDARLGFNPQDTLPRSGYISPDSMRSTFSSQDSRAFKTHDAIPDNNDDLLLLTMLPPSTTSVISNAGGSGTHKCQSCGKTFRRPSGLKDHMNIHSGEKRRLGFATRSNMIRHHNKTHPTRAKIGGVADIGSELAEDQVSSPAMDLPETEAGGNSGQGRFRVVPQSTKELGVGPMRGTKERRAVRKAGACVAYE</sequence>